<dbReference type="InterPro" id="IPR051681">
    <property type="entry name" value="Ser/Thr_Kinases-Pseudokinases"/>
</dbReference>
<name>A0A485LGZ2_9STRA</name>
<feature type="compositionally biased region" description="Polar residues" evidence="1">
    <location>
        <begin position="26"/>
        <end position="37"/>
    </location>
</feature>
<reference evidence="3 4" key="1">
    <citation type="submission" date="2019-03" db="EMBL/GenBank/DDBJ databases">
        <authorList>
            <person name="Gaulin E."/>
            <person name="Dumas B."/>
        </authorList>
    </citation>
    <scope>NUCLEOTIDE SEQUENCE [LARGE SCALE GENOMIC DNA]</scope>
    <source>
        <strain evidence="3">CBS 568.67</strain>
    </source>
</reference>
<evidence type="ECO:0000313" key="3">
    <source>
        <dbReference type="EMBL" id="VFT97875.1"/>
    </source>
</evidence>
<proteinExistence type="predicted"/>
<evidence type="ECO:0000313" key="2">
    <source>
        <dbReference type="EMBL" id="KAF0687019.1"/>
    </source>
</evidence>
<dbReference type="Proteomes" id="UP000332933">
    <property type="component" value="Unassembled WGS sequence"/>
</dbReference>
<gene>
    <name evidence="3" type="primary">Aste57867_21202</name>
    <name evidence="2" type="ORF">As57867_021134</name>
    <name evidence="3" type="ORF">ASTE57867_21202</name>
</gene>
<dbReference type="OrthoDB" id="4062651at2759"/>
<dbReference type="Gene3D" id="1.10.510.10">
    <property type="entry name" value="Transferase(Phosphotransferase) domain 1"/>
    <property type="match status" value="1"/>
</dbReference>
<dbReference type="AlphaFoldDB" id="A0A485LGZ2"/>
<organism evidence="3 4">
    <name type="scientific">Aphanomyces stellatus</name>
    <dbReference type="NCBI Taxonomy" id="120398"/>
    <lineage>
        <taxon>Eukaryota</taxon>
        <taxon>Sar</taxon>
        <taxon>Stramenopiles</taxon>
        <taxon>Oomycota</taxon>
        <taxon>Saprolegniomycetes</taxon>
        <taxon>Saprolegniales</taxon>
        <taxon>Verrucalvaceae</taxon>
        <taxon>Aphanomyces</taxon>
    </lineage>
</organism>
<reference evidence="2" key="2">
    <citation type="submission" date="2019-06" db="EMBL/GenBank/DDBJ databases">
        <title>Genomics analysis of Aphanomyces spp. identifies a new class of oomycete effector associated with host adaptation.</title>
        <authorList>
            <person name="Gaulin E."/>
        </authorList>
    </citation>
    <scope>NUCLEOTIDE SEQUENCE</scope>
    <source>
        <strain evidence="2">CBS 578.67</strain>
    </source>
</reference>
<keyword evidence="4" id="KW-1185">Reference proteome</keyword>
<dbReference type="PANTHER" id="PTHR44329:SF214">
    <property type="entry name" value="PROTEIN KINASE DOMAIN-CONTAINING PROTEIN"/>
    <property type="match status" value="1"/>
</dbReference>
<dbReference type="SUPFAM" id="SSF56112">
    <property type="entry name" value="Protein kinase-like (PK-like)"/>
    <property type="match status" value="1"/>
</dbReference>
<dbReference type="GO" id="GO:0004674">
    <property type="term" value="F:protein serine/threonine kinase activity"/>
    <property type="evidence" value="ECO:0007669"/>
    <property type="project" value="TreeGrafter"/>
</dbReference>
<dbReference type="EMBL" id="VJMH01006961">
    <property type="protein sequence ID" value="KAF0687019.1"/>
    <property type="molecule type" value="Genomic_DNA"/>
</dbReference>
<sequence length="181" mass="20541">MGQPVLTMTLAMATMVPSSPHRRSDLQPQPQGVSTTKRQARLRLQRPWWPLLRICAKHDPPRRQVPQRPLGLGQGHQVDRLWLVQAERIRWKHNDGGRGDVSVDGTRDAALPKVLERVDVFSFGVLLAELSTHEIPYANMVSDEDTGRELSDEAITRRVIHEGLRPLFRDDCPPWLKALAV</sequence>
<dbReference type="InterPro" id="IPR011009">
    <property type="entry name" value="Kinase-like_dom_sf"/>
</dbReference>
<evidence type="ECO:0000313" key="4">
    <source>
        <dbReference type="Proteomes" id="UP000332933"/>
    </source>
</evidence>
<feature type="region of interest" description="Disordered" evidence="1">
    <location>
        <begin position="16"/>
        <end position="38"/>
    </location>
</feature>
<accession>A0A485LGZ2</accession>
<dbReference type="EMBL" id="CAADRA010006987">
    <property type="protein sequence ID" value="VFT97875.1"/>
    <property type="molecule type" value="Genomic_DNA"/>
</dbReference>
<dbReference type="PANTHER" id="PTHR44329">
    <property type="entry name" value="SERINE/THREONINE-PROTEIN KINASE TNNI3K-RELATED"/>
    <property type="match status" value="1"/>
</dbReference>
<evidence type="ECO:0000256" key="1">
    <source>
        <dbReference type="SAM" id="MobiDB-lite"/>
    </source>
</evidence>
<protein>
    <submittedName>
        <fullName evidence="3">Aste57867_21202 protein</fullName>
    </submittedName>
</protein>